<name>A0A199VUA3_ANACO</name>
<feature type="domain" description="DUF7722" evidence="1">
    <location>
        <begin position="42"/>
        <end position="78"/>
    </location>
</feature>
<evidence type="ECO:0000259" key="1">
    <source>
        <dbReference type="Pfam" id="PF24847"/>
    </source>
</evidence>
<sequence>MALQSFLQLFLTSQFVDPLRVVDARPKKSPEAAKIRTMPLHYPRCKKEDYMKMEEWRLDLLLRSMEKRDYAMGAFLWPDQL</sequence>
<gene>
    <name evidence="2" type="ORF">ACMD2_07066</name>
</gene>
<evidence type="ECO:0000313" key="2">
    <source>
        <dbReference type="EMBL" id="OAY80807.1"/>
    </source>
</evidence>
<accession>A0A199VUA3</accession>
<organism evidence="2 3">
    <name type="scientific">Ananas comosus</name>
    <name type="common">Pineapple</name>
    <name type="synonym">Ananas ananas</name>
    <dbReference type="NCBI Taxonomy" id="4615"/>
    <lineage>
        <taxon>Eukaryota</taxon>
        <taxon>Viridiplantae</taxon>
        <taxon>Streptophyta</taxon>
        <taxon>Embryophyta</taxon>
        <taxon>Tracheophyta</taxon>
        <taxon>Spermatophyta</taxon>
        <taxon>Magnoliopsida</taxon>
        <taxon>Liliopsida</taxon>
        <taxon>Poales</taxon>
        <taxon>Bromeliaceae</taxon>
        <taxon>Bromelioideae</taxon>
        <taxon>Ananas</taxon>
    </lineage>
</organism>
<dbReference type="Proteomes" id="UP000092600">
    <property type="component" value="Unassembled WGS sequence"/>
</dbReference>
<proteinExistence type="predicted"/>
<dbReference type="InterPro" id="IPR056139">
    <property type="entry name" value="DUF7722"/>
</dbReference>
<dbReference type="EMBL" id="LSRQ01000788">
    <property type="protein sequence ID" value="OAY80807.1"/>
    <property type="molecule type" value="Genomic_DNA"/>
</dbReference>
<dbReference type="AlphaFoldDB" id="A0A199VUA3"/>
<reference evidence="2 3" key="1">
    <citation type="journal article" date="2016" name="DNA Res.">
        <title>The draft genome of MD-2 pineapple using hybrid error correction of long reads.</title>
        <authorList>
            <person name="Redwan R.M."/>
            <person name="Saidin A."/>
            <person name="Kumar S.V."/>
        </authorList>
    </citation>
    <scope>NUCLEOTIDE SEQUENCE [LARGE SCALE GENOMIC DNA]</scope>
    <source>
        <strain evidence="3">cv. MD2</strain>
        <tissue evidence="2">Leaf</tissue>
    </source>
</reference>
<dbReference type="PANTHER" id="PTHR33513:SF21">
    <property type="entry name" value="JMJN DOMAIN-CONTAINING PROTEIN"/>
    <property type="match status" value="1"/>
</dbReference>
<dbReference type="PANTHER" id="PTHR33513">
    <property type="entry name" value="OS06G0523300 PROTEIN"/>
    <property type="match status" value="1"/>
</dbReference>
<dbReference type="Pfam" id="PF24847">
    <property type="entry name" value="DUF7722"/>
    <property type="match status" value="1"/>
</dbReference>
<evidence type="ECO:0000313" key="3">
    <source>
        <dbReference type="Proteomes" id="UP000092600"/>
    </source>
</evidence>
<comment type="caution">
    <text evidence="2">The sequence shown here is derived from an EMBL/GenBank/DDBJ whole genome shotgun (WGS) entry which is preliminary data.</text>
</comment>
<dbReference type="STRING" id="4615.A0A199VUA3"/>
<protein>
    <recommendedName>
        <fullName evidence="1">DUF7722 domain-containing protein</fullName>
    </recommendedName>
</protein>